<keyword evidence="1" id="KW-0813">Transport</keyword>
<dbReference type="SUPFAM" id="SSF46626">
    <property type="entry name" value="Cytochrome c"/>
    <property type="match status" value="1"/>
</dbReference>
<sequence length="300" mass="31221">MFQKSKDPITRTGLGIIGAVGVALIAVALWTTFVPLTDGEPDSDTVPSADDGPPVGPLPQVGDGESLESVVEETGGEDTELAEELAQDEAAQDATTVTDEAEVEAVEADQAEAAPDAVAVAEEETAAAGDPPPLEAGDDAQTPDIGQDAADTLAAEESAAAGDPPPLDVAGEAGAQEQAQADAGAQFTEEGMALLTADAEAGARVWNQCRACHVADEEQNRVGPHLVDIVGRQIASVEGFNYSNALQNVEAEHWTPEELDAWLADPRGYAPGTTMSYQGLRDAEDRANLLTWLYEMQQGE</sequence>
<organism evidence="10 11">
    <name type="scientific">Citreimonas salinaria</name>
    <dbReference type="NCBI Taxonomy" id="321339"/>
    <lineage>
        <taxon>Bacteria</taxon>
        <taxon>Pseudomonadati</taxon>
        <taxon>Pseudomonadota</taxon>
        <taxon>Alphaproteobacteria</taxon>
        <taxon>Rhodobacterales</taxon>
        <taxon>Roseobacteraceae</taxon>
        <taxon>Citreimonas</taxon>
    </lineage>
</organism>
<dbReference type="RefSeq" id="WP_089878138.1">
    <property type="nucleotide sequence ID" value="NZ_FNPF01000001.1"/>
</dbReference>
<dbReference type="OrthoDB" id="9805828at2"/>
<evidence type="ECO:0000256" key="2">
    <source>
        <dbReference type="ARBA" id="ARBA00022617"/>
    </source>
</evidence>
<evidence type="ECO:0000313" key="10">
    <source>
        <dbReference type="EMBL" id="SDX88077.1"/>
    </source>
</evidence>
<feature type="transmembrane region" description="Helical" evidence="8">
    <location>
        <begin position="12"/>
        <end position="33"/>
    </location>
</feature>
<proteinExistence type="predicted"/>
<dbReference type="Gene3D" id="1.10.760.10">
    <property type="entry name" value="Cytochrome c-like domain"/>
    <property type="match status" value="1"/>
</dbReference>
<dbReference type="InterPro" id="IPR002327">
    <property type="entry name" value="Cyt_c_1A/1B"/>
</dbReference>
<feature type="region of interest" description="Disordered" evidence="7">
    <location>
        <begin position="40"/>
        <end position="78"/>
    </location>
</feature>
<evidence type="ECO:0000256" key="3">
    <source>
        <dbReference type="ARBA" id="ARBA00022723"/>
    </source>
</evidence>
<dbReference type="GO" id="GO:0009055">
    <property type="term" value="F:electron transfer activity"/>
    <property type="evidence" value="ECO:0007669"/>
    <property type="project" value="InterPro"/>
</dbReference>
<feature type="compositionally biased region" description="Low complexity" evidence="7">
    <location>
        <begin position="170"/>
        <end position="184"/>
    </location>
</feature>
<name>A0A1H3FB55_9RHOB</name>
<evidence type="ECO:0000259" key="9">
    <source>
        <dbReference type="PROSITE" id="PS51007"/>
    </source>
</evidence>
<feature type="compositionally biased region" description="Low complexity" evidence="7">
    <location>
        <begin position="148"/>
        <end position="161"/>
    </location>
</feature>
<dbReference type="PROSITE" id="PS51007">
    <property type="entry name" value="CYTC"/>
    <property type="match status" value="1"/>
</dbReference>
<gene>
    <name evidence="10" type="ORF">SAMN05444340_101312</name>
</gene>
<evidence type="ECO:0000256" key="6">
    <source>
        <dbReference type="PROSITE-ProRule" id="PRU00433"/>
    </source>
</evidence>
<dbReference type="InterPro" id="IPR009056">
    <property type="entry name" value="Cyt_c-like_dom"/>
</dbReference>
<dbReference type="PRINTS" id="PR00604">
    <property type="entry name" value="CYTCHRMECIAB"/>
</dbReference>
<keyword evidence="11" id="KW-1185">Reference proteome</keyword>
<evidence type="ECO:0000313" key="11">
    <source>
        <dbReference type="Proteomes" id="UP000199286"/>
    </source>
</evidence>
<evidence type="ECO:0000256" key="1">
    <source>
        <dbReference type="ARBA" id="ARBA00022448"/>
    </source>
</evidence>
<reference evidence="10 11" key="1">
    <citation type="submission" date="2016-10" db="EMBL/GenBank/DDBJ databases">
        <authorList>
            <person name="de Groot N.N."/>
        </authorList>
    </citation>
    <scope>NUCLEOTIDE SEQUENCE [LARGE SCALE GENOMIC DNA]</scope>
    <source>
        <strain evidence="10 11">DSM 26880</strain>
    </source>
</reference>
<keyword evidence="8" id="KW-0472">Membrane</keyword>
<dbReference type="STRING" id="321339.SAMN05444340_101312"/>
<keyword evidence="5 6" id="KW-0408">Iron</keyword>
<dbReference type="InterPro" id="IPR036909">
    <property type="entry name" value="Cyt_c-like_dom_sf"/>
</dbReference>
<keyword evidence="2 6" id="KW-0349">Heme</keyword>
<feature type="region of interest" description="Disordered" evidence="7">
    <location>
        <begin position="109"/>
        <end position="184"/>
    </location>
</feature>
<feature type="domain" description="Cytochrome c" evidence="9">
    <location>
        <begin position="197"/>
        <end position="297"/>
    </location>
</feature>
<feature type="compositionally biased region" description="Low complexity" evidence="7">
    <location>
        <begin position="111"/>
        <end position="120"/>
    </location>
</feature>
<keyword evidence="4" id="KW-0249">Electron transport</keyword>
<dbReference type="EMBL" id="FNPF01000001">
    <property type="protein sequence ID" value="SDX88077.1"/>
    <property type="molecule type" value="Genomic_DNA"/>
</dbReference>
<dbReference type="PANTHER" id="PTHR11961">
    <property type="entry name" value="CYTOCHROME C"/>
    <property type="match status" value="1"/>
</dbReference>
<dbReference type="AlphaFoldDB" id="A0A1H3FB55"/>
<keyword evidence="8" id="KW-0812">Transmembrane</keyword>
<keyword evidence="8" id="KW-1133">Transmembrane helix</keyword>
<evidence type="ECO:0000256" key="5">
    <source>
        <dbReference type="ARBA" id="ARBA00023004"/>
    </source>
</evidence>
<keyword evidence="3 6" id="KW-0479">Metal-binding</keyword>
<dbReference type="GO" id="GO:0020037">
    <property type="term" value="F:heme binding"/>
    <property type="evidence" value="ECO:0007669"/>
    <property type="project" value="InterPro"/>
</dbReference>
<evidence type="ECO:0000256" key="7">
    <source>
        <dbReference type="SAM" id="MobiDB-lite"/>
    </source>
</evidence>
<dbReference type="Proteomes" id="UP000199286">
    <property type="component" value="Unassembled WGS sequence"/>
</dbReference>
<evidence type="ECO:0000256" key="4">
    <source>
        <dbReference type="ARBA" id="ARBA00022982"/>
    </source>
</evidence>
<protein>
    <submittedName>
        <fullName evidence="10">Cytochrome c2</fullName>
    </submittedName>
</protein>
<evidence type="ECO:0000256" key="8">
    <source>
        <dbReference type="SAM" id="Phobius"/>
    </source>
</evidence>
<accession>A0A1H3FB55</accession>
<dbReference type="GO" id="GO:0046872">
    <property type="term" value="F:metal ion binding"/>
    <property type="evidence" value="ECO:0007669"/>
    <property type="project" value="UniProtKB-KW"/>
</dbReference>